<feature type="transmembrane region" description="Helical" evidence="1">
    <location>
        <begin position="60"/>
        <end position="82"/>
    </location>
</feature>
<keyword evidence="1" id="KW-0812">Transmembrane</keyword>
<proteinExistence type="predicted"/>
<keyword evidence="1" id="KW-0472">Membrane</keyword>
<feature type="transmembrane region" description="Helical" evidence="1">
    <location>
        <begin position="113"/>
        <end position="133"/>
    </location>
</feature>
<evidence type="ECO:0000256" key="1">
    <source>
        <dbReference type="SAM" id="Phobius"/>
    </source>
</evidence>
<accession>A0A165E0L7</accession>
<gene>
    <name evidence="2" type="ORF">CALCODRAFT_500625</name>
</gene>
<keyword evidence="3" id="KW-1185">Reference proteome</keyword>
<name>A0A165E0L7_9BASI</name>
<protein>
    <submittedName>
        <fullName evidence="2">Uncharacterized protein</fullName>
    </submittedName>
</protein>
<feature type="transmembrane region" description="Helical" evidence="1">
    <location>
        <begin position="20"/>
        <end position="40"/>
    </location>
</feature>
<dbReference type="Proteomes" id="UP000076842">
    <property type="component" value="Unassembled WGS sequence"/>
</dbReference>
<feature type="non-terminal residue" evidence="2">
    <location>
        <position position="1"/>
    </location>
</feature>
<feature type="transmembrane region" description="Helical" evidence="1">
    <location>
        <begin position="182"/>
        <end position="205"/>
    </location>
</feature>
<reference evidence="2 3" key="1">
    <citation type="journal article" date="2016" name="Mol. Biol. Evol.">
        <title>Comparative Genomics of Early-Diverging Mushroom-Forming Fungi Provides Insights into the Origins of Lignocellulose Decay Capabilities.</title>
        <authorList>
            <person name="Nagy L.G."/>
            <person name="Riley R."/>
            <person name="Tritt A."/>
            <person name="Adam C."/>
            <person name="Daum C."/>
            <person name="Floudas D."/>
            <person name="Sun H."/>
            <person name="Yadav J.S."/>
            <person name="Pangilinan J."/>
            <person name="Larsson K.H."/>
            <person name="Matsuura K."/>
            <person name="Barry K."/>
            <person name="Labutti K."/>
            <person name="Kuo R."/>
            <person name="Ohm R.A."/>
            <person name="Bhattacharya S.S."/>
            <person name="Shirouzu T."/>
            <person name="Yoshinaga Y."/>
            <person name="Martin F.M."/>
            <person name="Grigoriev I.V."/>
            <person name="Hibbett D.S."/>
        </authorList>
    </citation>
    <scope>NUCLEOTIDE SEQUENCE [LARGE SCALE GENOMIC DNA]</scope>
    <source>
        <strain evidence="2 3">HHB12733</strain>
    </source>
</reference>
<organism evidence="2 3">
    <name type="scientific">Calocera cornea HHB12733</name>
    <dbReference type="NCBI Taxonomy" id="1353952"/>
    <lineage>
        <taxon>Eukaryota</taxon>
        <taxon>Fungi</taxon>
        <taxon>Dikarya</taxon>
        <taxon>Basidiomycota</taxon>
        <taxon>Agaricomycotina</taxon>
        <taxon>Dacrymycetes</taxon>
        <taxon>Dacrymycetales</taxon>
        <taxon>Dacrymycetaceae</taxon>
        <taxon>Calocera</taxon>
    </lineage>
</organism>
<dbReference type="EMBL" id="KV424027">
    <property type="protein sequence ID" value="KZT53865.1"/>
    <property type="molecule type" value="Genomic_DNA"/>
</dbReference>
<sequence>MSDYSTQENLYHFARVSGTITAGIFTGLTISSALLATPVLSPSLMPHSSRVEQFADAHKALIATAMPVAGAGGLLFVLAAWLRPGEVVLQVGKNHGVGGGVAMNIVSDRLRQVTPLTLLLPPILLLPIPFLAYPLTRYLKHALSTSNLAGAEKIAPSLTANGAETSTFAGEQFTKDVKGWGAVWIVAGAMGLSAAAIGGCGLIGWGL</sequence>
<dbReference type="OrthoDB" id="3187738at2759"/>
<dbReference type="AlphaFoldDB" id="A0A165E0L7"/>
<evidence type="ECO:0000313" key="3">
    <source>
        <dbReference type="Proteomes" id="UP000076842"/>
    </source>
</evidence>
<keyword evidence="1" id="KW-1133">Transmembrane helix</keyword>
<dbReference type="InParanoid" id="A0A165E0L7"/>
<evidence type="ECO:0000313" key="2">
    <source>
        <dbReference type="EMBL" id="KZT53865.1"/>
    </source>
</evidence>